<dbReference type="Proteomes" id="UP000886198">
    <property type="component" value="Unassembled WGS sequence"/>
</dbReference>
<feature type="transmembrane region" description="Helical" evidence="6">
    <location>
        <begin position="217"/>
        <end position="238"/>
    </location>
</feature>
<dbReference type="Pfam" id="PF00892">
    <property type="entry name" value="EamA"/>
    <property type="match status" value="2"/>
</dbReference>
<organism evidence="8">
    <name type="scientific">Mesotoga infera</name>
    <dbReference type="NCBI Taxonomy" id="1236046"/>
    <lineage>
        <taxon>Bacteria</taxon>
        <taxon>Thermotogati</taxon>
        <taxon>Thermotogota</taxon>
        <taxon>Thermotogae</taxon>
        <taxon>Kosmotogales</taxon>
        <taxon>Kosmotogaceae</taxon>
        <taxon>Mesotoga</taxon>
    </lineage>
</organism>
<comment type="subcellular location">
    <subcellularLocation>
        <location evidence="1">Membrane</location>
        <topology evidence="1">Multi-pass membrane protein</topology>
    </subcellularLocation>
</comment>
<feature type="transmembrane region" description="Helical" evidence="6">
    <location>
        <begin position="186"/>
        <end position="205"/>
    </location>
</feature>
<evidence type="ECO:0000256" key="3">
    <source>
        <dbReference type="ARBA" id="ARBA00022692"/>
    </source>
</evidence>
<feature type="transmembrane region" description="Helical" evidence="6">
    <location>
        <begin position="272"/>
        <end position="288"/>
    </location>
</feature>
<dbReference type="EMBL" id="DSBT01000162">
    <property type="protein sequence ID" value="HDP77674.1"/>
    <property type="molecule type" value="Genomic_DNA"/>
</dbReference>
<feature type="domain" description="EamA" evidence="7">
    <location>
        <begin position="8"/>
        <end position="142"/>
    </location>
</feature>
<feature type="domain" description="EamA" evidence="7">
    <location>
        <begin position="154"/>
        <end position="288"/>
    </location>
</feature>
<protein>
    <submittedName>
        <fullName evidence="8">EamA family transporter</fullName>
    </submittedName>
</protein>
<keyword evidence="5 6" id="KW-0472">Membrane</keyword>
<dbReference type="InterPro" id="IPR000620">
    <property type="entry name" value="EamA_dom"/>
</dbReference>
<comment type="similarity">
    <text evidence="2">Belongs to the EamA transporter family.</text>
</comment>
<proteinExistence type="inferred from homology"/>
<feature type="transmembrane region" description="Helical" evidence="6">
    <location>
        <begin position="69"/>
        <end position="90"/>
    </location>
</feature>
<evidence type="ECO:0000256" key="1">
    <source>
        <dbReference type="ARBA" id="ARBA00004141"/>
    </source>
</evidence>
<reference evidence="8" key="1">
    <citation type="journal article" date="2020" name="mSystems">
        <title>Genome- and Community-Level Interaction Insights into Carbon Utilization and Element Cycling Functions of Hydrothermarchaeota in Hydrothermal Sediment.</title>
        <authorList>
            <person name="Zhou Z."/>
            <person name="Liu Y."/>
            <person name="Xu W."/>
            <person name="Pan J."/>
            <person name="Luo Z.H."/>
            <person name="Li M."/>
        </authorList>
    </citation>
    <scope>NUCLEOTIDE SEQUENCE [LARGE SCALE GENOMIC DNA]</scope>
    <source>
        <strain evidence="8">SpSt-1179</strain>
    </source>
</reference>
<keyword evidence="4 6" id="KW-1133">Transmembrane helix</keyword>
<name>A0A7C1CTS5_9BACT</name>
<feature type="transmembrane region" description="Helical" evidence="6">
    <location>
        <begin position="148"/>
        <end position="166"/>
    </location>
</feature>
<dbReference type="PANTHER" id="PTHR32322:SF2">
    <property type="entry name" value="EAMA DOMAIN-CONTAINING PROTEIN"/>
    <property type="match status" value="1"/>
</dbReference>
<feature type="transmembrane region" description="Helical" evidence="6">
    <location>
        <begin position="96"/>
        <end position="116"/>
    </location>
</feature>
<dbReference type="AlphaFoldDB" id="A0A7C1CTS5"/>
<feature type="transmembrane region" description="Helical" evidence="6">
    <location>
        <begin position="37"/>
        <end position="57"/>
    </location>
</feature>
<dbReference type="InterPro" id="IPR050638">
    <property type="entry name" value="AA-Vitamin_Transporters"/>
</dbReference>
<dbReference type="GO" id="GO:0016020">
    <property type="term" value="C:membrane"/>
    <property type="evidence" value="ECO:0007669"/>
    <property type="project" value="UniProtKB-SubCell"/>
</dbReference>
<keyword evidence="3 6" id="KW-0812">Transmembrane</keyword>
<comment type="caution">
    <text evidence="8">The sequence shown here is derived from an EMBL/GenBank/DDBJ whole genome shotgun (WGS) entry which is preliminary data.</text>
</comment>
<sequence>MKRSGDGMAILAYILVSFFWGSTYLAIKIGVEGMPPMFFAGVRFLIAGLIMIAFSYIRGYAFPASKRESAKLSLIGLFMLLGGNGLVVFAEQWVDSGVASLIMATIPIFAGVLEHFFIRTTRLTLKALSGLLLGFFGVYFLLVPAEHGISIDIPGILMLLSASFLWSTGTVLSRTFKGKSSIVSNIGIQMFAGGVGLMFVSAVSGEFSRVRFSMNSFLAIAYLVVFGSLIAYSSYIYLLQKWPATKAGTYAYINPLVAVSLGAIFLGEKINFLMILSMAAVLLGVLIVQKSKIKVSE</sequence>
<feature type="transmembrane region" description="Helical" evidence="6">
    <location>
        <begin position="12"/>
        <end position="31"/>
    </location>
</feature>
<evidence type="ECO:0000256" key="4">
    <source>
        <dbReference type="ARBA" id="ARBA00022989"/>
    </source>
</evidence>
<evidence type="ECO:0000259" key="7">
    <source>
        <dbReference type="Pfam" id="PF00892"/>
    </source>
</evidence>
<accession>A0A7C1CTS5</accession>
<evidence type="ECO:0000256" key="2">
    <source>
        <dbReference type="ARBA" id="ARBA00007362"/>
    </source>
</evidence>
<feature type="transmembrane region" description="Helical" evidence="6">
    <location>
        <begin position="123"/>
        <end position="142"/>
    </location>
</feature>
<feature type="transmembrane region" description="Helical" evidence="6">
    <location>
        <begin position="250"/>
        <end position="266"/>
    </location>
</feature>
<evidence type="ECO:0000256" key="6">
    <source>
        <dbReference type="SAM" id="Phobius"/>
    </source>
</evidence>
<evidence type="ECO:0000256" key="5">
    <source>
        <dbReference type="ARBA" id="ARBA00023136"/>
    </source>
</evidence>
<dbReference type="SUPFAM" id="SSF103481">
    <property type="entry name" value="Multidrug resistance efflux transporter EmrE"/>
    <property type="match status" value="2"/>
</dbReference>
<dbReference type="InterPro" id="IPR037185">
    <property type="entry name" value="EmrE-like"/>
</dbReference>
<gene>
    <name evidence="8" type="ORF">ENN47_05740</name>
</gene>
<dbReference type="PANTHER" id="PTHR32322">
    <property type="entry name" value="INNER MEMBRANE TRANSPORTER"/>
    <property type="match status" value="1"/>
</dbReference>
<evidence type="ECO:0000313" key="8">
    <source>
        <dbReference type="EMBL" id="HDP77674.1"/>
    </source>
</evidence>